<keyword evidence="9" id="KW-1185">Reference proteome</keyword>
<dbReference type="CDD" id="cd02961">
    <property type="entry name" value="PDI_a_family"/>
    <property type="match status" value="1"/>
</dbReference>
<dbReference type="SUPFAM" id="SSF52833">
    <property type="entry name" value="Thioredoxin-like"/>
    <property type="match status" value="2"/>
</dbReference>
<evidence type="ECO:0000256" key="6">
    <source>
        <dbReference type="SAM" id="Phobius"/>
    </source>
</evidence>
<organism evidence="8 9">
    <name type="scientific">Stephanodiscus triporus</name>
    <dbReference type="NCBI Taxonomy" id="2934178"/>
    <lineage>
        <taxon>Eukaryota</taxon>
        <taxon>Sar</taxon>
        <taxon>Stramenopiles</taxon>
        <taxon>Ochrophyta</taxon>
        <taxon>Bacillariophyta</taxon>
        <taxon>Coscinodiscophyceae</taxon>
        <taxon>Thalassiosirophycidae</taxon>
        <taxon>Stephanodiscales</taxon>
        <taxon>Stephanodiscaceae</taxon>
        <taxon>Stephanodiscus</taxon>
    </lineage>
</organism>
<evidence type="ECO:0000313" key="8">
    <source>
        <dbReference type="EMBL" id="KAL3773403.1"/>
    </source>
</evidence>
<comment type="subcellular location">
    <subcellularLocation>
        <location evidence="1">Membrane</location>
        <topology evidence="1">Single-pass membrane protein</topology>
    </subcellularLocation>
</comment>
<name>A0ABD3NBG4_9STRA</name>
<feature type="transmembrane region" description="Helical" evidence="6">
    <location>
        <begin position="26"/>
        <end position="46"/>
    </location>
</feature>
<protein>
    <recommendedName>
        <fullName evidence="7">Thioredoxin domain-containing protein</fullName>
    </recommendedName>
</protein>
<keyword evidence="2 6" id="KW-0812">Transmembrane</keyword>
<evidence type="ECO:0000256" key="2">
    <source>
        <dbReference type="ARBA" id="ARBA00022692"/>
    </source>
</evidence>
<evidence type="ECO:0000256" key="3">
    <source>
        <dbReference type="ARBA" id="ARBA00022989"/>
    </source>
</evidence>
<feature type="domain" description="Thioredoxin" evidence="7">
    <location>
        <begin position="231"/>
        <end position="301"/>
    </location>
</feature>
<dbReference type="InterPro" id="IPR013766">
    <property type="entry name" value="Thioredoxin_domain"/>
</dbReference>
<keyword evidence="4 6" id="KW-0472">Membrane</keyword>
<dbReference type="GO" id="GO:0016020">
    <property type="term" value="C:membrane"/>
    <property type="evidence" value="ECO:0007669"/>
    <property type="project" value="UniProtKB-SubCell"/>
</dbReference>
<dbReference type="Pfam" id="PF00085">
    <property type="entry name" value="Thioredoxin"/>
    <property type="match status" value="1"/>
</dbReference>
<evidence type="ECO:0000313" key="9">
    <source>
        <dbReference type="Proteomes" id="UP001530315"/>
    </source>
</evidence>
<evidence type="ECO:0000256" key="1">
    <source>
        <dbReference type="ARBA" id="ARBA00004167"/>
    </source>
</evidence>
<evidence type="ECO:0000256" key="5">
    <source>
        <dbReference type="SAM" id="MobiDB-lite"/>
    </source>
</evidence>
<dbReference type="EMBL" id="JALLAZ020001534">
    <property type="protein sequence ID" value="KAL3773403.1"/>
    <property type="molecule type" value="Genomic_DNA"/>
</dbReference>
<feature type="transmembrane region" description="Helical" evidence="6">
    <location>
        <begin position="198"/>
        <end position="218"/>
    </location>
</feature>
<dbReference type="InterPro" id="IPR036249">
    <property type="entry name" value="Thioredoxin-like_sf"/>
</dbReference>
<gene>
    <name evidence="8" type="ORF">ACHAW5_008170</name>
</gene>
<feature type="transmembrane region" description="Helical" evidence="6">
    <location>
        <begin position="602"/>
        <end position="621"/>
    </location>
</feature>
<dbReference type="PANTHER" id="PTHR46426:SF1">
    <property type="entry name" value="PROTEIN DISULFIDE-ISOMERASE TMX3"/>
    <property type="match status" value="1"/>
</dbReference>
<dbReference type="Gene3D" id="3.40.30.10">
    <property type="entry name" value="Glutaredoxin"/>
    <property type="match status" value="2"/>
</dbReference>
<dbReference type="Pfam" id="PF13848">
    <property type="entry name" value="Thioredoxin_6"/>
    <property type="match status" value="1"/>
</dbReference>
<dbReference type="InterPro" id="IPR052250">
    <property type="entry name" value="PDI_TMX3"/>
</dbReference>
<dbReference type="PANTHER" id="PTHR46426">
    <property type="entry name" value="PROTEIN DISULFIDE-ISOMERASE TMX3"/>
    <property type="match status" value="1"/>
</dbReference>
<evidence type="ECO:0000256" key="4">
    <source>
        <dbReference type="ARBA" id="ARBA00023136"/>
    </source>
</evidence>
<feature type="region of interest" description="Disordered" evidence="5">
    <location>
        <begin position="629"/>
        <end position="662"/>
    </location>
</feature>
<evidence type="ECO:0000259" key="7">
    <source>
        <dbReference type="Pfam" id="PF00085"/>
    </source>
</evidence>
<accession>A0ABD3NBG4</accession>
<sequence length="662" mass="73574">MWWSDRVYSHTIYLPPFSLSQENSTISLLTPSCCCCCCCVVFVVVVQCGGRIFSSPTHVHTSLSLELTSHYSKPLVVSDRAHQTDQPHNIIIYNAIPSHFTPRISPLVGRRSRGGGGVRRSSRRASLCSRQTHEREFRRIRDERSSERSLVRQILRAVVRYLCCVFVCLFGDVVYLWGGVGGWVDGRRGGVKCRELDLSFSFFFFFSQEGAISFPRLFSRRRVRIIIRHRCGHCKTLAPVLDSVAPFLAGKMAIGKVDCTAEKQLCKQRFDVRGYPTLKYYRDGEFHDYPAGRDADSIIAFGEKMSDRAVTIVSTHDEAMRKLLAKGHSVAFVVYDPGNDPPSSSSSSSSIDEAIDASGASDSEKAAEKMIRRTERTRVFGQVARMMQARASFGLLSPIETTPEEVAKFFVHGHDGDDGEASTPTPALDGGFIARIEGGVPTKVYDGELSASAVSEFVAENNLATVLELSGQNFRFVSRRGKALAIAVYDPDDVEITKETIKRELKRYAISGAHRDGYIFATMDGKKWDKFLGQFHIRRENLPEFVVVDVPSRTYWQDSSVSGISNFISGVRDGTIASREQEKSKSSTLDDLTQAFVNYMPWSLGVVFVLFVGVFLLSASLNADVYGPSAPAVRKRVPEPTTESSDAKNRPSDDDGSNKKDR</sequence>
<proteinExistence type="predicted"/>
<dbReference type="AlphaFoldDB" id="A0ABD3NBG4"/>
<feature type="compositionally biased region" description="Basic and acidic residues" evidence="5">
    <location>
        <begin position="645"/>
        <end position="662"/>
    </location>
</feature>
<feature type="compositionally biased region" description="Low complexity" evidence="5">
    <location>
        <begin position="343"/>
        <end position="361"/>
    </location>
</feature>
<feature type="transmembrane region" description="Helical" evidence="6">
    <location>
        <begin position="158"/>
        <end position="178"/>
    </location>
</feature>
<dbReference type="Proteomes" id="UP001530315">
    <property type="component" value="Unassembled WGS sequence"/>
</dbReference>
<keyword evidence="3 6" id="KW-1133">Transmembrane helix</keyword>
<reference evidence="8 9" key="1">
    <citation type="submission" date="2024-10" db="EMBL/GenBank/DDBJ databases">
        <title>Updated reference genomes for cyclostephanoid diatoms.</title>
        <authorList>
            <person name="Roberts W.R."/>
            <person name="Alverson A.J."/>
        </authorList>
    </citation>
    <scope>NUCLEOTIDE SEQUENCE [LARGE SCALE GENOMIC DNA]</scope>
    <source>
        <strain evidence="8 9">AJA276-08</strain>
    </source>
</reference>
<comment type="caution">
    <text evidence="8">The sequence shown here is derived from an EMBL/GenBank/DDBJ whole genome shotgun (WGS) entry which is preliminary data.</text>
</comment>
<feature type="region of interest" description="Disordered" evidence="5">
    <location>
        <begin position="336"/>
        <end position="369"/>
    </location>
</feature>